<protein>
    <submittedName>
        <fullName evidence="2">Glycosyltransferase EpsD</fullName>
        <ecNumber evidence="2">2.4.-.-</ecNumber>
    </submittedName>
</protein>
<evidence type="ECO:0000313" key="2">
    <source>
        <dbReference type="EMBL" id="QDU85134.1"/>
    </source>
</evidence>
<dbReference type="EC" id="2.4.-.-" evidence="2"/>
<organism evidence="2 3">
    <name type="scientific">Rohdeia mirabilis</name>
    <dbReference type="NCBI Taxonomy" id="2528008"/>
    <lineage>
        <taxon>Bacteria</taxon>
        <taxon>Pseudomonadati</taxon>
        <taxon>Planctomycetota</taxon>
        <taxon>Planctomycetia</taxon>
        <taxon>Planctomycetia incertae sedis</taxon>
        <taxon>Rohdeia</taxon>
    </lineage>
</organism>
<evidence type="ECO:0000259" key="1">
    <source>
        <dbReference type="Pfam" id="PF00534"/>
    </source>
</evidence>
<dbReference type="Pfam" id="PF00534">
    <property type="entry name" value="Glycos_transf_1"/>
    <property type="match status" value="1"/>
</dbReference>
<dbReference type="SUPFAM" id="SSF53756">
    <property type="entry name" value="UDP-Glycosyltransferase/glycogen phosphorylase"/>
    <property type="match status" value="1"/>
</dbReference>
<name>A0A518D0Z0_9BACT</name>
<keyword evidence="2" id="KW-0808">Transferase</keyword>
<dbReference type="Proteomes" id="UP000319342">
    <property type="component" value="Chromosome"/>
</dbReference>
<keyword evidence="3" id="KW-1185">Reference proteome</keyword>
<dbReference type="PANTHER" id="PTHR12526">
    <property type="entry name" value="GLYCOSYLTRANSFERASE"/>
    <property type="match status" value="1"/>
</dbReference>
<dbReference type="CDD" id="cd03801">
    <property type="entry name" value="GT4_PimA-like"/>
    <property type="match status" value="1"/>
</dbReference>
<reference evidence="2 3" key="1">
    <citation type="submission" date="2019-02" db="EMBL/GenBank/DDBJ databases">
        <title>Deep-cultivation of Planctomycetes and their phenomic and genomic characterization uncovers novel biology.</title>
        <authorList>
            <person name="Wiegand S."/>
            <person name="Jogler M."/>
            <person name="Boedeker C."/>
            <person name="Pinto D."/>
            <person name="Vollmers J."/>
            <person name="Rivas-Marin E."/>
            <person name="Kohn T."/>
            <person name="Peeters S.H."/>
            <person name="Heuer A."/>
            <person name="Rast P."/>
            <person name="Oberbeckmann S."/>
            <person name="Bunk B."/>
            <person name="Jeske O."/>
            <person name="Meyerdierks A."/>
            <person name="Storesund J.E."/>
            <person name="Kallscheuer N."/>
            <person name="Luecker S."/>
            <person name="Lage O.M."/>
            <person name="Pohl T."/>
            <person name="Merkel B.J."/>
            <person name="Hornburger P."/>
            <person name="Mueller R.-W."/>
            <person name="Bruemmer F."/>
            <person name="Labrenz M."/>
            <person name="Spormann A.M."/>
            <person name="Op den Camp H."/>
            <person name="Overmann J."/>
            <person name="Amann R."/>
            <person name="Jetten M.S.M."/>
            <person name="Mascher T."/>
            <person name="Medema M.H."/>
            <person name="Devos D.P."/>
            <person name="Kaster A.-K."/>
            <person name="Ovreas L."/>
            <person name="Rohde M."/>
            <person name="Galperin M.Y."/>
            <person name="Jogler C."/>
        </authorList>
    </citation>
    <scope>NUCLEOTIDE SEQUENCE [LARGE SCALE GENOMIC DNA]</scope>
    <source>
        <strain evidence="2 3">Pla163</strain>
    </source>
</reference>
<accession>A0A518D0Z0</accession>
<keyword evidence="2" id="KW-0328">Glycosyltransferase</keyword>
<sequence>MPDADRSLKAALFVDSLNARARRSMHPENLAHGLKARGWRTEVVPVTGGLLGLFPRRESKGDAPTVERVEDADILVAYDSASPAAWTAARLARRLDRPLVVVEPAWFSLRAPSEAFRVRFGLLLWGRLVRSRTRLAIAIDPLAADQLAEHGFRRELTHVVPAAVDTDTFRPGLASRLGTHLRLARHYVLCVGHLSDGRGIDVLVRAFARSVGQREDWNLVLVGSGVEARRIEALCNRLGVWARVHIVPLPADQRDLAGLFSAATMYVAPAEDERVRGRNLSRALAAGLPCIATDLPRMRLRVEHDVNGLIVVPGDDQALAAALTRMAGAPEARRRWSGESRRIAIERFSIPPMAARIDELLRAVLDQDRGAAEQANAQPRR</sequence>
<proteinExistence type="predicted"/>
<dbReference type="EMBL" id="CP036290">
    <property type="protein sequence ID" value="QDU85134.1"/>
    <property type="molecule type" value="Genomic_DNA"/>
</dbReference>
<dbReference type="GO" id="GO:0016757">
    <property type="term" value="F:glycosyltransferase activity"/>
    <property type="evidence" value="ECO:0007669"/>
    <property type="project" value="UniProtKB-KW"/>
</dbReference>
<dbReference type="AlphaFoldDB" id="A0A518D0Z0"/>
<evidence type="ECO:0000313" key="3">
    <source>
        <dbReference type="Proteomes" id="UP000319342"/>
    </source>
</evidence>
<dbReference type="OrthoDB" id="9775208at2"/>
<dbReference type="InterPro" id="IPR001296">
    <property type="entry name" value="Glyco_trans_1"/>
</dbReference>
<dbReference type="PANTHER" id="PTHR12526:SF635">
    <property type="entry name" value="GLYCOSYL TRANSFERASE GROUP 1"/>
    <property type="match status" value="1"/>
</dbReference>
<dbReference type="RefSeq" id="WP_145187926.1">
    <property type="nucleotide sequence ID" value="NZ_CP036290.1"/>
</dbReference>
<feature type="domain" description="Glycosyl transferase family 1" evidence="1">
    <location>
        <begin position="186"/>
        <end position="341"/>
    </location>
</feature>
<dbReference type="Gene3D" id="3.40.50.2000">
    <property type="entry name" value="Glycogen Phosphorylase B"/>
    <property type="match status" value="2"/>
</dbReference>
<gene>
    <name evidence="2" type="primary">epsD_2</name>
    <name evidence="2" type="ORF">Pla163_22600</name>
</gene>